<evidence type="ECO:0000313" key="2">
    <source>
        <dbReference type="Proteomes" id="UP001285855"/>
    </source>
</evidence>
<comment type="caution">
    <text evidence="1">The sequence shown here is derived from an EMBL/GenBank/DDBJ whole genome shotgun (WGS) entry which is preliminary data.</text>
</comment>
<protein>
    <submittedName>
        <fullName evidence="1">Uncharacterized protein</fullName>
    </submittedName>
</protein>
<sequence length="204" mass="23369">MMKRNLKFLLLSPFLMAILCEPEEDTCGIDNPESYIVNVENNAESYEQNETIWLNARTTSMLVDFCTETEEPELITDAEVFLDGLFVLKLNNSSMLNAQVFNDAEVIYDVGEAYSFNSCSNAINCLPQLTDDNQFYQYRLGVSVNTPGDYCIVNARDSYFNLEQENNANIFSSYNTLEDRIRFQNCGDTYTRNGTDGFYFFSIN</sequence>
<reference evidence="1 2" key="1">
    <citation type="submission" date="2023-11" db="EMBL/GenBank/DDBJ databases">
        <title>Winogradskyella pelagius sp. nov., isolated from coastal sediment.</title>
        <authorList>
            <person name="Li F."/>
        </authorList>
    </citation>
    <scope>NUCLEOTIDE SEQUENCE [LARGE SCALE GENOMIC DNA]</scope>
    <source>
        <strain evidence="1 2">KCTC 23502</strain>
    </source>
</reference>
<dbReference type="EMBL" id="JAXDAE010000009">
    <property type="protein sequence ID" value="MDY2587595.1"/>
    <property type="molecule type" value="Genomic_DNA"/>
</dbReference>
<accession>A0ABU5EPG3</accession>
<dbReference type="RefSeq" id="WP_320555951.1">
    <property type="nucleotide sequence ID" value="NZ_JAXDAE010000009.1"/>
</dbReference>
<proteinExistence type="predicted"/>
<evidence type="ECO:0000313" key="1">
    <source>
        <dbReference type="EMBL" id="MDY2587595.1"/>
    </source>
</evidence>
<organism evidence="1 2">
    <name type="scientific">Winogradskyella aquimaris</name>
    <dbReference type="NCBI Taxonomy" id="864074"/>
    <lineage>
        <taxon>Bacteria</taxon>
        <taxon>Pseudomonadati</taxon>
        <taxon>Bacteroidota</taxon>
        <taxon>Flavobacteriia</taxon>
        <taxon>Flavobacteriales</taxon>
        <taxon>Flavobacteriaceae</taxon>
        <taxon>Winogradskyella</taxon>
    </lineage>
</organism>
<gene>
    <name evidence="1" type="ORF">SNF14_09610</name>
</gene>
<keyword evidence="2" id="KW-1185">Reference proteome</keyword>
<dbReference type="Proteomes" id="UP001285855">
    <property type="component" value="Unassembled WGS sequence"/>
</dbReference>
<name>A0ABU5EPG3_9FLAO</name>